<dbReference type="GO" id="GO:0004930">
    <property type="term" value="F:G protein-coupled receptor activity"/>
    <property type="evidence" value="ECO:0007669"/>
    <property type="project" value="InterPro"/>
</dbReference>
<dbReference type="InterPro" id="IPR000068">
    <property type="entry name" value="GPCR_3_Ca_sens_rcpt-rel"/>
</dbReference>
<dbReference type="Pfam" id="PF07562">
    <property type="entry name" value="NCD3G"/>
    <property type="match status" value="1"/>
</dbReference>
<dbReference type="InterPro" id="IPR038550">
    <property type="entry name" value="GPCR_3_9-Cys_sf"/>
</dbReference>
<dbReference type="Gene3D" id="2.10.50.30">
    <property type="entry name" value="GPCR, family 3, nine cysteines domain"/>
    <property type="match status" value="1"/>
</dbReference>
<feature type="domain" description="GPCR family 3 nine cysteines" evidence="1">
    <location>
        <begin position="145"/>
        <end position="182"/>
    </location>
</feature>
<reference evidence="2 3" key="1">
    <citation type="journal article" date="2013" name="Proc. Natl. Acad. Sci. U.S.A.">
        <title>The king cobra genome reveals dynamic gene evolution and adaptation in the snake venom system.</title>
        <authorList>
            <person name="Vonk F.J."/>
            <person name="Casewell N.R."/>
            <person name="Henkel C.V."/>
            <person name="Heimberg A.M."/>
            <person name="Jansen H.J."/>
            <person name="McCleary R.J."/>
            <person name="Kerkkamp H.M."/>
            <person name="Vos R.A."/>
            <person name="Guerreiro I."/>
            <person name="Calvete J.J."/>
            <person name="Wuster W."/>
            <person name="Woods A.E."/>
            <person name="Logan J.M."/>
            <person name="Harrison R.A."/>
            <person name="Castoe T.A."/>
            <person name="de Koning A.P."/>
            <person name="Pollock D.D."/>
            <person name="Yandell M."/>
            <person name="Calderon D."/>
            <person name="Renjifo C."/>
            <person name="Currier R.B."/>
            <person name="Salgado D."/>
            <person name="Pla D."/>
            <person name="Sanz L."/>
            <person name="Hyder A.S."/>
            <person name="Ribeiro J.M."/>
            <person name="Arntzen J.W."/>
            <person name="van den Thillart G.E."/>
            <person name="Boetzer M."/>
            <person name="Pirovano W."/>
            <person name="Dirks R.P."/>
            <person name="Spaink H.P."/>
            <person name="Duboule D."/>
            <person name="McGlinn E."/>
            <person name="Kini R.M."/>
            <person name="Richardson M.K."/>
        </authorList>
    </citation>
    <scope>NUCLEOTIDE SEQUENCE</scope>
    <source>
        <tissue evidence="2">Blood</tissue>
    </source>
</reference>
<dbReference type="GO" id="GO:0005886">
    <property type="term" value="C:plasma membrane"/>
    <property type="evidence" value="ECO:0007669"/>
    <property type="project" value="TreeGrafter"/>
</dbReference>
<dbReference type="PANTHER" id="PTHR24061">
    <property type="entry name" value="CALCIUM-SENSING RECEPTOR-RELATED"/>
    <property type="match status" value="1"/>
</dbReference>
<feature type="non-terminal residue" evidence="2">
    <location>
        <position position="1"/>
    </location>
</feature>
<dbReference type="EMBL" id="AZIM01004243">
    <property type="protein sequence ID" value="ETE60992.1"/>
    <property type="molecule type" value="Genomic_DNA"/>
</dbReference>
<comment type="caution">
    <text evidence="2">The sequence shown here is derived from an EMBL/GenBank/DDBJ whole genome shotgun (WGS) entry which is preliminary data.</text>
</comment>
<proteinExistence type="predicted"/>
<evidence type="ECO:0000259" key="1">
    <source>
        <dbReference type="Pfam" id="PF07562"/>
    </source>
</evidence>
<evidence type="ECO:0000313" key="3">
    <source>
        <dbReference type="Proteomes" id="UP000018936"/>
    </source>
</evidence>
<organism evidence="2 3">
    <name type="scientific">Ophiophagus hannah</name>
    <name type="common">King cobra</name>
    <name type="synonym">Naja hannah</name>
    <dbReference type="NCBI Taxonomy" id="8665"/>
    <lineage>
        <taxon>Eukaryota</taxon>
        <taxon>Metazoa</taxon>
        <taxon>Chordata</taxon>
        <taxon>Craniata</taxon>
        <taxon>Vertebrata</taxon>
        <taxon>Euteleostomi</taxon>
        <taxon>Lepidosauria</taxon>
        <taxon>Squamata</taxon>
        <taxon>Bifurcata</taxon>
        <taxon>Unidentata</taxon>
        <taxon>Episquamata</taxon>
        <taxon>Toxicofera</taxon>
        <taxon>Serpentes</taxon>
        <taxon>Colubroidea</taxon>
        <taxon>Elapidae</taxon>
        <taxon>Elapinae</taxon>
        <taxon>Ophiophagus</taxon>
    </lineage>
</organism>
<dbReference type="OrthoDB" id="5984008at2759"/>
<gene>
    <name evidence="2" type="ORF">L345_13260</name>
</gene>
<dbReference type="PANTHER" id="PTHR24061:SF599">
    <property type="entry name" value="G-PROTEIN COUPLED RECEPTORS FAMILY 3 PROFILE DOMAIN-CONTAINING PROTEIN"/>
    <property type="match status" value="1"/>
</dbReference>
<accession>V8NHI2</accession>
<dbReference type="AlphaFoldDB" id="V8NHI2"/>
<dbReference type="Proteomes" id="UP000018936">
    <property type="component" value="Unassembled WGS sequence"/>
</dbReference>
<sequence>QSPLLFAIPVAIQALARSSKKESHFAVIIVYLVHKGRFQTTRTRHTISVYVSQYILFNKKECVTGNLEESSSFKMEMFLASILVILVHKEASSSPPVKCPISLPLSVLHKYYHPGDFIIGAIFSQIYVLSIPATFERNPSFDVWPLSLCNNYCSLGYAKTKIEGKPFCCYDCIHCPEGKISNLIATLDSELLHDFTQYFHGDINQD</sequence>
<dbReference type="InterPro" id="IPR011500">
    <property type="entry name" value="GPCR_3_9-Cys_dom"/>
</dbReference>
<protein>
    <recommendedName>
        <fullName evidence="1">GPCR family 3 nine cysteines domain-containing protein</fullName>
    </recommendedName>
</protein>
<feature type="non-terminal residue" evidence="2">
    <location>
        <position position="206"/>
    </location>
</feature>
<name>V8NHI2_OPHHA</name>
<keyword evidence="3" id="KW-1185">Reference proteome</keyword>
<evidence type="ECO:0000313" key="2">
    <source>
        <dbReference type="EMBL" id="ETE60992.1"/>
    </source>
</evidence>